<feature type="compositionally biased region" description="Polar residues" evidence="12">
    <location>
        <begin position="107"/>
        <end position="131"/>
    </location>
</feature>
<dbReference type="GO" id="GO:0005544">
    <property type="term" value="F:calcium-dependent phospholipid binding"/>
    <property type="evidence" value="ECO:0007669"/>
    <property type="project" value="UniProtKB-KW"/>
</dbReference>
<evidence type="ECO:0000313" key="13">
    <source>
        <dbReference type="EMBL" id="KAF7257112.1"/>
    </source>
</evidence>
<evidence type="ECO:0000256" key="3">
    <source>
        <dbReference type="ARBA" id="ARBA00007831"/>
    </source>
</evidence>
<protein>
    <recommendedName>
        <fullName evidence="10 11">Annexin</fullName>
    </recommendedName>
</protein>
<feature type="region of interest" description="Disordered" evidence="12">
    <location>
        <begin position="94"/>
        <end position="132"/>
    </location>
</feature>
<evidence type="ECO:0000256" key="10">
    <source>
        <dbReference type="ARBA" id="ARBA00077076"/>
    </source>
</evidence>
<dbReference type="PANTHER" id="PTHR10502:SF102">
    <property type="entry name" value="ANNEXIN B11"/>
    <property type="match status" value="1"/>
</dbReference>
<evidence type="ECO:0000256" key="7">
    <source>
        <dbReference type="ARBA" id="ARBA00023302"/>
    </source>
</evidence>
<dbReference type="GO" id="GO:0043657">
    <property type="term" value="C:host cell"/>
    <property type="evidence" value="ECO:0007669"/>
    <property type="project" value="UniProtKB-SubCell"/>
</dbReference>
<dbReference type="GO" id="GO:0005509">
    <property type="term" value="F:calcium ion binding"/>
    <property type="evidence" value="ECO:0007669"/>
    <property type="project" value="InterPro"/>
</dbReference>
<dbReference type="Pfam" id="PF00191">
    <property type="entry name" value="Annexin"/>
    <property type="match status" value="4"/>
</dbReference>
<dbReference type="Proteomes" id="UP000822476">
    <property type="component" value="Unassembled WGS sequence"/>
</dbReference>
<keyword evidence="4 11" id="KW-0677">Repeat</keyword>
<proteinExistence type="inferred from homology"/>
<dbReference type="GO" id="GO:0001786">
    <property type="term" value="F:phosphatidylserine binding"/>
    <property type="evidence" value="ECO:0007669"/>
    <property type="project" value="TreeGrafter"/>
</dbReference>
<feature type="region of interest" description="Disordered" evidence="12">
    <location>
        <begin position="1"/>
        <end position="36"/>
    </location>
</feature>
<dbReference type="SUPFAM" id="SSF47874">
    <property type="entry name" value="Annexin"/>
    <property type="match status" value="1"/>
</dbReference>
<dbReference type="PROSITE" id="PS51897">
    <property type="entry name" value="ANNEXIN_2"/>
    <property type="match status" value="4"/>
</dbReference>
<evidence type="ECO:0000256" key="6">
    <source>
        <dbReference type="ARBA" id="ARBA00023216"/>
    </source>
</evidence>
<dbReference type="InterPro" id="IPR001464">
    <property type="entry name" value="Annexin"/>
</dbReference>
<comment type="similarity">
    <text evidence="3 11">Belongs to the annexin family.</text>
</comment>
<dbReference type="Gene3D" id="1.10.220.10">
    <property type="entry name" value="Annexin"/>
    <property type="match status" value="4"/>
</dbReference>
<keyword evidence="14" id="KW-1185">Reference proteome</keyword>
<dbReference type="FunFam" id="1.10.220.10:FF:000002">
    <property type="entry name" value="Annexin"/>
    <property type="match status" value="1"/>
</dbReference>
<organism evidence="13 14">
    <name type="scientific">Paragonimus skrjabini miyazakii</name>
    <dbReference type="NCBI Taxonomy" id="59628"/>
    <lineage>
        <taxon>Eukaryota</taxon>
        <taxon>Metazoa</taxon>
        <taxon>Spiralia</taxon>
        <taxon>Lophotrochozoa</taxon>
        <taxon>Platyhelminthes</taxon>
        <taxon>Trematoda</taxon>
        <taxon>Digenea</taxon>
        <taxon>Plagiorchiida</taxon>
        <taxon>Troglotremata</taxon>
        <taxon>Troglotrematidae</taxon>
        <taxon>Paragonimus</taxon>
    </lineage>
</organism>
<keyword evidence="7 11" id="KW-0111">Calcium/phospholipid-binding</keyword>
<dbReference type="AlphaFoldDB" id="A0A8S9YQU0"/>
<evidence type="ECO:0000256" key="4">
    <source>
        <dbReference type="ARBA" id="ARBA00022737"/>
    </source>
</evidence>
<dbReference type="FunFam" id="1.10.220.10:FF:000003">
    <property type="entry name" value="Annexin"/>
    <property type="match status" value="1"/>
</dbReference>
<dbReference type="GO" id="GO:0005634">
    <property type="term" value="C:nucleus"/>
    <property type="evidence" value="ECO:0007669"/>
    <property type="project" value="TreeGrafter"/>
</dbReference>
<dbReference type="GO" id="GO:0005886">
    <property type="term" value="C:plasma membrane"/>
    <property type="evidence" value="ECO:0007669"/>
    <property type="project" value="TreeGrafter"/>
</dbReference>
<dbReference type="PROSITE" id="PS00223">
    <property type="entry name" value="ANNEXIN_1"/>
    <property type="match status" value="2"/>
</dbReference>
<dbReference type="GO" id="GO:0005576">
    <property type="term" value="C:extracellular region"/>
    <property type="evidence" value="ECO:0007669"/>
    <property type="project" value="UniProtKB-SubCell"/>
</dbReference>
<evidence type="ECO:0000256" key="1">
    <source>
        <dbReference type="ARBA" id="ARBA00004340"/>
    </source>
</evidence>
<gene>
    <name evidence="13" type="ORF">EG68_05717</name>
</gene>
<dbReference type="FunFam" id="1.10.220.10:FF:000001">
    <property type="entry name" value="Annexin"/>
    <property type="match status" value="1"/>
</dbReference>
<evidence type="ECO:0000256" key="9">
    <source>
        <dbReference type="ARBA" id="ARBA00060393"/>
    </source>
</evidence>
<evidence type="ECO:0000256" key="5">
    <source>
        <dbReference type="ARBA" id="ARBA00022837"/>
    </source>
</evidence>
<dbReference type="EMBL" id="JTDE01002622">
    <property type="protein sequence ID" value="KAF7257112.1"/>
    <property type="molecule type" value="Genomic_DNA"/>
</dbReference>
<name>A0A8S9YQU0_9TREM</name>
<sequence length="442" mass="48233">MYPPSDDMGAWNLGGQPPQGQYPGYPGGAPGYPAVQQGPYPGMQPGYPGAQPGYPGMQPGYPGQQYNYAGGPQGGMTQPGYGVPGAPGGQQMGYAPGQSGVGPGSAYGQQFVQPSMTAGPTPQAQTKTCNPTLKPYPYFKPDEDCEKLRKAMKGLGTDEKAIIDVLGHRTADQRAQLVQKYKAMYGKDLIADLKSELTGHFEDVVLAMCCTLDELDARELRAAMEGAGTNEETLIEILCSRSNAQIRKIKETYSRLFHGRDLENDLDSETHGHFKNVLVSLVQAKREENTNVDVNAVQADAKALFDAGEKQLGTDESVFNRILVSKPEAHVRAVLEAYPHVAKKDIEDSLKSEMHGDLLRSFLAITRCIRSKPKYFAKQLKESMEGAGTNDKQLIRVVVSRAEIDMGDIKTEFMKAYGKSLDDWIADDTHGDYKRMLLALIS</sequence>
<dbReference type="PANTHER" id="PTHR10502">
    <property type="entry name" value="ANNEXIN"/>
    <property type="match status" value="1"/>
</dbReference>
<reference evidence="13" key="1">
    <citation type="submission" date="2019-07" db="EMBL/GenBank/DDBJ databases">
        <title>Annotation for the trematode Paragonimus miyazaki's.</title>
        <authorList>
            <person name="Choi Y.-J."/>
        </authorList>
    </citation>
    <scope>NUCLEOTIDE SEQUENCE</scope>
    <source>
        <strain evidence="13">Japan</strain>
    </source>
</reference>
<dbReference type="SMART" id="SM00335">
    <property type="entry name" value="ANX"/>
    <property type="match status" value="4"/>
</dbReference>
<dbReference type="GO" id="GO:0005737">
    <property type="term" value="C:cytoplasm"/>
    <property type="evidence" value="ECO:0007669"/>
    <property type="project" value="TreeGrafter"/>
</dbReference>
<comment type="subcellular location">
    <subcellularLocation>
        <location evidence="1">Host cell</location>
    </subcellularLocation>
    <subcellularLocation>
        <location evidence="2">Secreted</location>
        <location evidence="2">Extracellular exosome</location>
    </subcellularLocation>
    <subcellularLocation>
        <location evidence="9">Tegument</location>
    </subcellularLocation>
</comment>
<keyword evidence="6 11" id="KW-0041">Annexin</keyword>
<dbReference type="OrthoDB" id="37886at2759"/>
<comment type="domain">
    <text evidence="11">A pair of annexin repeats may form one binding site for calcium and phospholipid.</text>
</comment>
<evidence type="ECO:0000256" key="12">
    <source>
        <dbReference type="SAM" id="MobiDB-lite"/>
    </source>
</evidence>
<evidence type="ECO:0000256" key="11">
    <source>
        <dbReference type="RuleBase" id="RU003540"/>
    </source>
</evidence>
<accession>A0A8S9YQU0</accession>
<keyword evidence="5 11" id="KW-0106">Calcium</keyword>
<dbReference type="InterPro" id="IPR037104">
    <property type="entry name" value="Annexin_sf"/>
</dbReference>
<evidence type="ECO:0000313" key="14">
    <source>
        <dbReference type="Proteomes" id="UP000822476"/>
    </source>
</evidence>
<dbReference type="InterPro" id="IPR018252">
    <property type="entry name" value="Annexin_repeat_CS"/>
</dbReference>
<dbReference type="InterPro" id="IPR018502">
    <property type="entry name" value="Annexin_repeat"/>
</dbReference>
<dbReference type="GO" id="GO:0012506">
    <property type="term" value="C:vesicle membrane"/>
    <property type="evidence" value="ECO:0007669"/>
    <property type="project" value="TreeGrafter"/>
</dbReference>
<dbReference type="FunFam" id="1.10.220.10:FF:000004">
    <property type="entry name" value="Annexin"/>
    <property type="match status" value="1"/>
</dbReference>
<evidence type="ECO:0000256" key="8">
    <source>
        <dbReference type="ARBA" id="ARBA00059330"/>
    </source>
</evidence>
<evidence type="ECO:0000256" key="2">
    <source>
        <dbReference type="ARBA" id="ARBA00004550"/>
    </source>
</evidence>
<dbReference type="PRINTS" id="PR00196">
    <property type="entry name" value="ANNEXIN"/>
</dbReference>
<comment type="function">
    <text evidence="8">Involved in reproduction of the worm. Involved in host-parasite interaction. Delivered into the host cell by means of parasite exosomes. Binds to acidic phospholipid membranes in a calcium-dependent manner in vitro. Causes aggregation of liposomes in the presence of calcium, but not in its absence. Likely to promote membrane fusion. May provide structural integrity within the tegument.</text>
</comment>
<feature type="compositionally biased region" description="Low complexity" evidence="12">
    <location>
        <begin position="14"/>
        <end position="24"/>
    </location>
</feature>
<comment type="caution">
    <text evidence="13">The sequence shown here is derived from an EMBL/GenBank/DDBJ whole genome shotgun (WGS) entry which is preliminary data.</text>
</comment>